<protein>
    <submittedName>
        <fullName evidence="1">(northern house mosquito) hypothetical protein</fullName>
    </submittedName>
</protein>
<evidence type="ECO:0000313" key="1">
    <source>
        <dbReference type="EMBL" id="CAG6556703.1"/>
    </source>
</evidence>
<dbReference type="AlphaFoldDB" id="A0A8D8N9G2"/>
<proteinExistence type="predicted"/>
<accession>A0A8D8N9G2</accession>
<organism evidence="1">
    <name type="scientific">Culex pipiens</name>
    <name type="common">House mosquito</name>
    <dbReference type="NCBI Taxonomy" id="7175"/>
    <lineage>
        <taxon>Eukaryota</taxon>
        <taxon>Metazoa</taxon>
        <taxon>Ecdysozoa</taxon>
        <taxon>Arthropoda</taxon>
        <taxon>Hexapoda</taxon>
        <taxon>Insecta</taxon>
        <taxon>Pterygota</taxon>
        <taxon>Neoptera</taxon>
        <taxon>Endopterygota</taxon>
        <taxon>Diptera</taxon>
        <taxon>Nematocera</taxon>
        <taxon>Culicoidea</taxon>
        <taxon>Culicidae</taxon>
        <taxon>Culicinae</taxon>
        <taxon>Culicini</taxon>
        <taxon>Culex</taxon>
        <taxon>Culex</taxon>
    </lineage>
</organism>
<sequence length="107" mass="12393">MTNLPDDLRLLRMILVRFFQPPRDPTLQPTPRRRTHSRQLDNVLRCLPKLQQFFSARWMSFLAFQFLLYARFFFSSHRSAGISSIYSSSGRSVGHFEGSAAGTRLAI</sequence>
<reference evidence="1" key="1">
    <citation type="submission" date="2021-05" db="EMBL/GenBank/DDBJ databases">
        <authorList>
            <person name="Alioto T."/>
            <person name="Alioto T."/>
            <person name="Gomez Garrido J."/>
        </authorList>
    </citation>
    <scope>NUCLEOTIDE SEQUENCE</scope>
</reference>
<dbReference type="EMBL" id="HBUE01024836">
    <property type="protein sequence ID" value="CAG6454160.1"/>
    <property type="molecule type" value="Transcribed_RNA"/>
</dbReference>
<dbReference type="EMBL" id="HBUE01256364">
    <property type="protein sequence ID" value="CAG6556703.1"/>
    <property type="molecule type" value="Transcribed_RNA"/>
</dbReference>
<dbReference type="EMBL" id="HBUE01151363">
    <property type="protein sequence ID" value="CAG6505404.1"/>
    <property type="molecule type" value="Transcribed_RNA"/>
</dbReference>
<name>A0A8D8N9G2_CULPI</name>